<feature type="transmembrane region" description="Helical" evidence="1">
    <location>
        <begin position="91"/>
        <end position="111"/>
    </location>
</feature>
<accession>A0AAW0FJ73</accession>
<sequence>MTLSITDFDTKSDGEWHAVLQHLAISTKKYESLSKRNTSEKERTSLEILSLLRRASETHPDEHVRDAFRREADAWERGDRKTKKDLRPLKLFLQGIGLVVIMPFLMAGALLHGTGKIISSMGNVMALGQLNKFVKGTILE</sequence>
<dbReference type="AlphaFoldDB" id="A0AAW0FJ73"/>
<dbReference type="Proteomes" id="UP001385951">
    <property type="component" value="Unassembled WGS sequence"/>
</dbReference>
<keyword evidence="1" id="KW-0472">Membrane</keyword>
<keyword evidence="3" id="KW-1185">Reference proteome</keyword>
<keyword evidence="1" id="KW-1133">Transmembrane helix</keyword>
<reference evidence="2 3" key="1">
    <citation type="submission" date="2022-09" db="EMBL/GenBank/DDBJ databases">
        <authorList>
            <person name="Palmer J.M."/>
        </authorList>
    </citation>
    <scope>NUCLEOTIDE SEQUENCE [LARGE SCALE GENOMIC DNA]</scope>
    <source>
        <strain evidence="2 3">DSM 7382</strain>
    </source>
</reference>
<evidence type="ECO:0000313" key="3">
    <source>
        <dbReference type="Proteomes" id="UP001385951"/>
    </source>
</evidence>
<evidence type="ECO:0000256" key="1">
    <source>
        <dbReference type="SAM" id="Phobius"/>
    </source>
</evidence>
<keyword evidence="1" id="KW-0812">Transmembrane</keyword>
<evidence type="ECO:0000313" key="2">
    <source>
        <dbReference type="EMBL" id="KAK7677247.1"/>
    </source>
</evidence>
<organism evidence="2 3">
    <name type="scientific">Cerrena zonata</name>
    <dbReference type="NCBI Taxonomy" id="2478898"/>
    <lineage>
        <taxon>Eukaryota</taxon>
        <taxon>Fungi</taxon>
        <taxon>Dikarya</taxon>
        <taxon>Basidiomycota</taxon>
        <taxon>Agaricomycotina</taxon>
        <taxon>Agaricomycetes</taxon>
        <taxon>Polyporales</taxon>
        <taxon>Cerrenaceae</taxon>
        <taxon>Cerrena</taxon>
    </lineage>
</organism>
<proteinExistence type="predicted"/>
<gene>
    <name evidence="2" type="ORF">QCA50_019748</name>
</gene>
<protein>
    <submittedName>
        <fullName evidence="2">Uncharacterized protein</fullName>
    </submittedName>
</protein>
<comment type="caution">
    <text evidence="2">The sequence shown here is derived from an EMBL/GenBank/DDBJ whole genome shotgun (WGS) entry which is preliminary data.</text>
</comment>
<name>A0AAW0FJ73_9APHY</name>
<dbReference type="EMBL" id="JASBNA010000092">
    <property type="protein sequence ID" value="KAK7677247.1"/>
    <property type="molecule type" value="Genomic_DNA"/>
</dbReference>